<dbReference type="Proteomes" id="UP000254208">
    <property type="component" value="Unassembled WGS sequence"/>
</dbReference>
<sequence length="165" mass="19701">MSKNEYNEFYLECISDTLNYALKEYPRITVIRVDLHFPPIIDNGDMPTCFPYLEGSPISRFTDSLKAKLKHDQHRKEVQGKRTFENNMRYMWVKEIATATLPHYHVFLVFNKDAYYHLGDYNLFEPSLTDHDHQSLVQCITARIRPYYRYWSISTLPRKLSILLK</sequence>
<dbReference type="EMBL" id="UGTZ01000001">
    <property type="protein sequence ID" value="SUC30633.1"/>
    <property type="molecule type" value="Genomic_DNA"/>
</dbReference>
<dbReference type="AlphaFoldDB" id="A0A379FQJ0"/>
<evidence type="ECO:0000313" key="2">
    <source>
        <dbReference type="EMBL" id="SUC30633.1"/>
    </source>
</evidence>
<dbReference type="InterPro" id="IPR057271">
    <property type="entry name" value="YagK_YfjJ_C"/>
</dbReference>
<proteinExistence type="predicted"/>
<evidence type="ECO:0000313" key="3">
    <source>
        <dbReference type="Proteomes" id="UP000254208"/>
    </source>
</evidence>
<dbReference type="RefSeq" id="WP_254178913.1">
    <property type="nucleotide sequence ID" value="NZ_CP077317.1"/>
</dbReference>
<dbReference type="Pfam" id="PF11726">
    <property type="entry name" value="YagK_YfjJ_C"/>
    <property type="match status" value="1"/>
</dbReference>
<name>A0A379FQJ0_PRORE</name>
<dbReference type="GeneID" id="93672548"/>
<reference evidence="2 3" key="1">
    <citation type="submission" date="2018-06" db="EMBL/GenBank/DDBJ databases">
        <authorList>
            <consortium name="Pathogen Informatics"/>
            <person name="Doyle S."/>
        </authorList>
    </citation>
    <scope>NUCLEOTIDE SEQUENCE [LARGE SCALE GENOMIC DNA]</scope>
    <source>
        <strain evidence="2 3">NCTC11801</strain>
    </source>
</reference>
<organism evidence="2 3">
    <name type="scientific">Providencia rettgeri</name>
    <dbReference type="NCBI Taxonomy" id="587"/>
    <lineage>
        <taxon>Bacteria</taxon>
        <taxon>Pseudomonadati</taxon>
        <taxon>Pseudomonadota</taxon>
        <taxon>Gammaproteobacteria</taxon>
        <taxon>Enterobacterales</taxon>
        <taxon>Morganellaceae</taxon>
        <taxon>Providencia</taxon>
    </lineage>
</organism>
<feature type="domain" description="YagK/YfjJ C-terminal" evidence="1">
    <location>
        <begin position="22"/>
        <end position="131"/>
    </location>
</feature>
<accession>A0A379FQJ0</accession>
<protein>
    <submittedName>
        <fullName evidence="2">Protein of uncharacterized function (DUF3296)</fullName>
    </submittedName>
</protein>
<gene>
    <name evidence="2" type="ORF">NCTC11801_01563</name>
</gene>
<evidence type="ECO:0000259" key="1">
    <source>
        <dbReference type="Pfam" id="PF11726"/>
    </source>
</evidence>